<reference evidence="2 3" key="1">
    <citation type="journal article" date="2021" name="Sci. Rep.">
        <title>The distribution of antibiotic resistance genes in chicken gut microbiota commensals.</title>
        <authorList>
            <person name="Juricova H."/>
            <person name="Matiasovicova J."/>
            <person name="Kubasova T."/>
            <person name="Cejkova D."/>
            <person name="Rychlik I."/>
        </authorList>
    </citation>
    <scope>NUCLEOTIDE SEQUENCE [LARGE SCALE GENOMIC DNA]</scope>
    <source>
        <strain evidence="2 3">An772</strain>
    </source>
</reference>
<name>A0ABS2DZ99_9BACT</name>
<sequence>MKKTLGKFILYVILWIVAGVALSVVATHIGSDYLHSLAVIGPPMVVGYLSSLEGGEEKGRRLQWWRLVLLIGIVTTAFWLLEKLVW</sequence>
<protein>
    <submittedName>
        <fullName evidence="2">Uncharacterized protein</fullName>
    </submittedName>
</protein>
<feature type="transmembrane region" description="Helical" evidence="1">
    <location>
        <begin position="33"/>
        <end position="52"/>
    </location>
</feature>
<gene>
    <name evidence="2" type="ORF">H7U35_05640</name>
</gene>
<feature type="transmembrane region" description="Helical" evidence="1">
    <location>
        <begin position="64"/>
        <end position="81"/>
    </location>
</feature>
<evidence type="ECO:0000313" key="2">
    <source>
        <dbReference type="EMBL" id="MBM6734700.1"/>
    </source>
</evidence>
<keyword evidence="1" id="KW-0472">Membrane</keyword>
<comment type="caution">
    <text evidence="2">The sequence shown here is derived from an EMBL/GenBank/DDBJ whole genome shotgun (WGS) entry which is preliminary data.</text>
</comment>
<keyword evidence="3" id="KW-1185">Reference proteome</keyword>
<organism evidence="2 3">
    <name type="scientific">Mediterranea massiliensis</name>
    <dbReference type="NCBI Taxonomy" id="1841865"/>
    <lineage>
        <taxon>Bacteria</taxon>
        <taxon>Pseudomonadati</taxon>
        <taxon>Bacteroidota</taxon>
        <taxon>Bacteroidia</taxon>
        <taxon>Bacteroidales</taxon>
        <taxon>Bacteroidaceae</taxon>
        <taxon>Mediterranea</taxon>
    </lineage>
</organism>
<evidence type="ECO:0000256" key="1">
    <source>
        <dbReference type="SAM" id="Phobius"/>
    </source>
</evidence>
<dbReference type="RefSeq" id="WP_205095050.1">
    <property type="nucleotide sequence ID" value="NZ_JACLYZ010000009.1"/>
</dbReference>
<dbReference type="EMBL" id="JACLYZ010000009">
    <property type="protein sequence ID" value="MBM6734700.1"/>
    <property type="molecule type" value="Genomic_DNA"/>
</dbReference>
<accession>A0ABS2DZ99</accession>
<dbReference type="Proteomes" id="UP000766986">
    <property type="component" value="Unassembled WGS sequence"/>
</dbReference>
<proteinExistence type="predicted"/>
<keyword evidence="1" id="KW-0812">Transmembrane</keyword>
<keyword evidence="1" id="KW-1133">Transmembrane helix</keyword>
<evidence type="ECO:0000313" key="3">
    <source>
        <dbReference type="Proteomes" id="UP000766986"/>
    </source>
</evidence>